<feature type="domain" description="C-type lectin" evidence="1">
    <location>
        <begin position="107"/>
        <end position="231"/>
    </location>
</feature>
<dbReference type="InterPro" id="IPR001304">
    <property type="entry name" value="C-type_lectin-like"/>
</dbReference>
<organism evidence="2 3">
    <name type="scientific">Eleutherodactylus coqui</name>
    <name type="common">Puerto Rican coqui</name>
    <dbReference type="NCBI Taxonomy" id="57060"/>
    <lineage>
        <taxon>Eukaryota</taxon>
        <taxon>Metazoa</taxon>
        <taxon>Chordata</taxon>
        <taxon>Craniata</taxon>
        <taxon>Vertebrata</taxon>
        <taxon>Euteleostomi</taxon>
        <taxon>Amphibia</taxon>
        <taxon>Batrachia</taxon>
        <taxon>Anura</taxon>
        <taxon>Neobatrachia</taxon>
        <taxon>Hyloidea</taxon>
        <taxon>Eleutherodactylidae</taxon>
        <taxon>Eleutherodactylinae</taxon>
        <taxon>Eleutherodactylus</taxon>
        <taxon>Eleutherodactylus</taxon>
    </lineage>
</organism>
<feature type="domain" description="C-type lectin" evidence="1">
    <location>
        <begin position="555"/>
        <end position="677"/>
    </location>
</feature>
<dbReference type="CDD" id="cd00037">
    <property type="entry name" value="CLECT"/>
    <property type="match status" value="5"/>
</dbReference>
<dbReference type="Pfam" id="PF00059">
    <property type="entry name" value="Lectin_C"/>
    <property type="match status" value="4"/>
</dbReference>
<dbReference type="OrthoDB" id="5858677at2759"/>
<dbReference type="Gene3D" id="3.10.100.10">
    <property type="entry name" value="Mannose-Binding Protein A, subunit A"/>
    <property type="match status" value="4"/>
</dbReference>
<feature type="domain" description="C-type lectin" evidence="1">
    <location>
        <begin position="406"/>
        <end position="533"/>
    </location>
</feature>
<feature type="non-terminal residue" evidence="2">
    <location>
        <position position="727"/>
    </location>
</feature>
<comment type="caution">
    <text evidence="2">The sequence shown here is derived from an EMBL/GenBank/DDBJ whole genome shotgun (WGS) entry which is preliminary data.</text>
</comment>
<protein>
    <recommendedName>
        <fullName evidence="1">C-type lectin domain-containing protein</fullName>
    </recommendedName>
</protein>
<dbReference type="SMART" id="SM00034">
    <property type="entry name" value="CLECT"/>
    <property type="match status" value="4"/>
</dbReference>
<sequence>HLWESRRVYWIVSSCISSSKSAAFGSAGSTIMSALLLHITGLLSATLMPHTSAELPKGIHSTPWYHEKRHCGTYYAGGEYKWYTSECESKLPYACKKYLTPRPHDLYKNWKYQTQSSGKLQKEEFSWSEASAACHRNGGELMSVNSLADAEFLVDLLDHENVSEAWIGMSSTFSDSVEFQWSDGSAVTLTSWQRHEPNINLEGSDLCVSAQRTDGNWKVRPCSKKLFSVCEPPSIPQRFDDFDGTNEPCAENWVRHGDYCYGTDLRDQTFLQVVDDSSCPPATITNRFEQALINSLISSKIIPGDSYFWIALQDINKTGEYMWLVDGKEHPVVSFTNWDIQEPSYNGGCVVLSSGINKGRWKVKDCKGFSAKSLCKKPLRAEEKKLNPQEGNMDEACAPSWDTESHLHHCYRVFHHEKLMRKRTWQEAEDLCQDFGAHLASLSNLEEKRFVEELLFTMFKGDRKRQFWIGFNKRNPSSEESWEWSDGSPVVSSFWLDMHSTDDSNNCGTYRAHRGHRRLAALNCNAQLEWICKIPKGVIPKNPDWHIKDVPWVFYQGNNYCFYDLNADFASAEFVCGWMKSGVTSILNRAEQAFIHKRIKQMSKGKQKWWIGLVNEYEGFQRWRDRSSVIFTNWEKDPPRNINRSITEVEKQCAYIESDTGWWSYSDCLSENPAICKTNVMFKIEKHYGPVDNDHDQQSGICPEGWLYYANKVAIFHEFLHVWSNAI</sequence>
<name>A0A8J6EYM8_ELECQ</name>
<dbReference type="InterPro" id="IPR016186">
    <property type="entry name" value="C-type_lectin-like/link_sf"/>
</dbReference>
<gene>
    <name evidence="2" type="ORF">GDO78_002565</name>
</gene>
<dbReference type="PANTHER" id="PTHR22803">
    <property type="entry name" value="MANNOSE, PHOSPHOLIPASE, LECTIN RECEPTOR RELATED"/>
    <property type="match status" value="1"/>
</dbReference>
<evidence type="ECO:0000259" key="1">
    <source>
        <dbReference type="PROSITE" id="PS50041"/>
    </source>
</evidence>
<dbReference type="InterPro" id="IPR050111">
    <property type="entry name" value="C-type_lectin/snaclec_domain"/>
</dbReference>
<accession>A0A8J6EYM8</accession>
<evidence type="ECO:0000313" key="3">
    <source>
        <dbReference type="Proteomes" id="UP000770717"/>
    </source>
</evidence>
<reference evidence="2" key="1">
    <citation type="thesis" date="2020" institute="ProQuest LLC" country="789 East Eisenhower Parkway, Ann Arbor, MI, USA">
        <title>Comparative Genomics and Chromosome Evolution.</title>
        <authorList>
            <person name="Mudd A.B."/>
        </authorList>
    </citation>
    <scope>NUCLEOTIDE SEQUENCE</scope>
    <source>
        <strain evidence="2">HN-11 Male</strain>
        <tissue evidence="2">Kidney and liver</tissue>
    </source>
</reference>
<dbReference type="SUPFAM" id="SSF56436">
    <property type="entry name" value="C-type lectin-like"/>
    <property type="match status" value="4"/>
</dbReference>
<dbReference type="AlphaFoldDB" id="A0A8J6EYM8"/>
<dbReference type="Proteomes" id="UP000770717">
    <property type="component" value="Unassembled WGS sequence"/>
</dbReference>
<keyword evidence="3" id="KW-1185">Reference proteome</keyword>
<dbReference type="InterPro" id="IPR016187">
    <property type="entry name" value="CTDL_fold"/>
</dbReference>
<proteinExistence type="predicted"/>
<feature type="domain" description="C-type lectin" evidence="1">
    <location>
        <begin position="252"/>
        <end position="366"/>
    </location>
</feature>
<dbReference type="PROSITE" id="PS50041">
    <property type="entry name" value="C_TYPE_LECTIN_2"/>
    <property type="match status" value="4"/>
</dbReference>
<evidence type="ECO:0000313" key="2">
    <source>
        <dbReference type="EMBL" id="KAG9477240.1"/>
    </source>
</evidence>
<dbReference type="EMBL" id="WNTK01000010">
    <property type="protein sequence ID" value="KAG9477240.1"/>
    <property type="molecule type" value="Genomic_DNA"/>
</dbReference>